<dbReference type="Proteomes" id="UP000239001">
    <property type="component" value="Unassembled WGS sequence"/>
</dbReference>
<keyword evidence="6" id="KW-1185">Reference proteome</keyword>
<name>A0A2T1LYX9_9CHRO</name>
<reference evidence="5 6" key="1">
    <citation type="submission" date="2018-03" db="EMBL/GenBank/DDBJ databases">
        <title>The ancient ancestry and fast evolution of plastids.</title>
        <authorList>
            <person name="Moore K.R."/>
            <person name="Magnabosco C."/>
            <person name="Momper L."/>
            <person name="Gold D.A."/>
            <person name="Bosak T."/>
            <person name="Fournier G.P."/>
        </authorList>
    </citation>
    <scope>NUCLEOTIDE SEQUENCE [LARGE SCALE GENOMIC DNA]</scope>
    <source>
        <strain evidence="5 6">CCALA 016</strain>
    </source>
</reference>
<keyword evidence="2 5" id="KW-0808">Transferase</keyword>
<dbReference type="AlphaFoldDB" id="A0A2T1LYX9"/>
<dbReference type="InterPro" id="IPR054170">
    <property type="entry name" value="RlmL_1st"/>
</dbReference>
<dbReference type="PANTHER" id="PTHR47313:SF1">
    <property type="entry name" value="RIBOSOMAL RNA LARGE SUBUNIT METHYLTRANSFERASE K_L"/>
    <property type="match status" value="1"/>
</dbReference>
<dbReference type="SMART" id="SM00981">
    <property type="entry name" value="THUMP"/>
    <property type="match status" value="1"/>
</dbReference>
<comment type="caution">
    <text evidence="5">The sequence shown here is derived from an EMBL/GenBank/DDBJ whole genome shotgun (WGS) entry which is preliminary data.</text>
</comment>
<keyword evidence="3" id="KW-0694">RNA-binding</keyword>
<feature type="domain" description="THUMP" evidence="4">
    <location>
        <begin position="44"/>
        <end position="155"/>
    </location>
</feature>
<evidence type="ECO:0000313" key="5">
    <source>
        <dbReference type="EMBL" id="PSF37615.1"/>
    </source>
</evidence>
<evidence type="ECO:0000256" key="3">
    <source>
        <dbReference type="PROSITE-ProRule" id="PRU00529"/>
    </source>
</evidence>
<dbReference type="GO" id="GO:0008990">
    <property type="term" value="F:rRNA (guanine-N2-)-methyltransferase activity"/>
    <property type="evidence" value="ECO:0007669"/>
    <property type="project" value="TreeGrafter"/>
</dbReference>
<dbReference type="SUPFAM" id="SSF53335">
    <property type="entry name" value="S-adenosyl-L-methionine-dependent methyltransferases"/>
    <property type="match status" value="1"/>
</dbReference>
<evidence type="ECO:0000259" key="4">
    <source>
        <dbReference type="PROSITE" id="PS51165"/>
    </source>
</evidence>
<dbReference type="Gene3D" id="3.40.50.150">
    <property type="entry name" value="Vaccinia Virus protein VP39"/>
    <property type="match status" value="1"/>
</dbReference>
<dbReference type="InterPro" id="IPR004114">
    <property type="entry name" value="THUMP_dom"/>
</dbReference>
<dbReference type="GO" id="GO:0070043">
    <property type="term" value="F:rRNA (guanine-N7-)-methyltransferase activity"/>
    <property type="evidence" value="ECO:0007669"/>
    <property type="project" value="TreeGrafter"/>
</dbReference>
<protein>
    <submittedName>
        <fullName evidence="5">RNA methyltransferase</fullName>
    </submittedName>
</protein>
<evidence type="ECO:0000256" key="2">
    <source>
        <dbReference type="ARBA" id="ARBA00022679"/>
    </source>
</evidence>
<proteinExistence type="predicted"/>
<keyword evidence="1 5" id="KW-0489">Methyltransferase</keyword>
<dbReference type="PROSITE" id="PS00092">
    <property type="entry name" value="N6_MTASE"/>
    <property type="match status" value="1"/>
</dbReference>
<dbReference type="Pfam" id="PF01170">
    <property type="entry name" value="UPF0020"/>
    <property type="match status" value="1"/>
</dbReference>
<gene>
    <name evidence="5" type="ORF">C7H19_08650</name>
</gene>
<organism evidence="5 6">
    <name type="scientific">Aphanothece hegewaldii CCALA 016</name>
    <dbReference type="NCBI Taxonomy" id="2107694"/>
    <lineage>
        <taxon>Bacteria</taxon>
        <taxon>Bacillati</taxon>
        <taxon>Cyanobacteriota</taxon>
        <taxon>Cyanophyceae</taxon>
        <taxon>Oscillatoriophycideae</taxon>
        <taxon>Chroococcales</taxon>
        <taxon>Aphanothecaceae</taxon>
        <taxon>Aphanothece</taxon>
    </lineage>
</organism>
<dbReference type="Gene3D" id="3.30.2130.30">
    <property type="match status" value="1"/>
</dbReference>
<dbReference type="OrthoDB" id="9809404at2"/>
<dbReference type="PANTHER" id="PTHR47313">
    <property type="entry name" value="RIBOSOMAL RNA LARGE SUBUNIT METHYLTRANSFERASE K/L"/>
    <property type="match status" value="1"/>
</dbReference>
<dbReference type="Pfam" id="PF22020">
    <property type="entry name" value="RlmL_1st"/>
    <property type="match status" value="1"/>
</dbReference>
<reference evidence="5 6" key="2">
    <citation type="submission" date="2018-03" db="EMBL/GenBank/DDBJ databases">
        <authorList>
            <person name="Keele B.F."/>
        </authorList>
    </citation>
    <scope>NUCLEOTIDE SEQUENCE [LARGE SCALE GENOMIC DNA]</scope>
    <source>
        <strain evidence="5 6">CCALA 016</strain>
    </source>
</reference>
<dbReference type="InterPro" id="IPR000241">
    <property type="entry name" value="RlmKL-like_Mtase"/>
</dbReference>
<evidence type="ECO:0000313" key="6">
    <source>
        <dbReference type="Proteomes" id="UP000239001"/>
    </source>
</evidence>
<dbReference type="InterPro" id="IPR002052">
    <property type="entry name" value="DNA_methylase_N6_adenine_CS"/>
</dbReference>
<dbReference type="InterPro" id="IPR029063">
    <property type="entry name" value="SAM-dependent_MTases_sf"/>
</dbReference>
<dbReference type="PROSITE" id="PS51165">
    <property type="entry name" value="THUMP"/>
    <property type="match status" value="1"/>
</dbReference>
<dbReference type="RefSeq" id="WP_106456481.1">
    <property type="nucleotide sequence ID" value="NZ_PXOH01000007.1"/>
</dbReference>
<dbReference type="Pfam" id="PF02926">
    <property type="entry name" value="THUMP"/>
    <property type="match status" value="1"/>
</dbReference>
<dbReference type="GO" id="GO:0003723">
    <property type="term" value="F:RNA binding"/>
    <property type="evidence" value="ECO:0007669"/>
    <property type="project" value="UniProtKB-UniRule"/>
</dbReference>
<dbReference type="EMBL" id="PXOH01000007">
    <property type="protein sequence ID" value="PSF37615.1"/>
    <property type="molecule type" value="Genomic_DNA"/>
</dbReference>
<dbReference type="CDD" id="cd11715">
    <property type="entry name" value="THUMP_AdoMetMT"/>
    <property type="match status" value="1"/>
</dbReference>
<accession>A0A2T1LYX9</accession>
<sequence>MTQSYFATVARGLEEIAAEELKTLGAENIQTVFTGIHFTGDQELLYRVNLWSRLIFRVLVPIAEIECKNSDQLYKNIQSIDWREYLSPKDNLAVHCTGTNYNLNHTHYTALGIKNAIIDQQREQTGIRSSVDINHPDLQINAHIENDRCSLSLDSSGGSLHRRGYHRAMGVAPLKETLAAALLELAQWTPELPFLDPCCGSGTLPIEATLKSLDIAPGLYRSGFGFQKWRDFAPELWKKVLNEAKQRQKFSLDAPIYGSDADRETLEEAKSNAAFCQIEEYIQFSRKQISQIEAPCDRGIIICNPPYGKRLGNTQELGLLYKQLGDVFKQQFKGWTAYILTGNKELGKQVGLRTSRRIAVMNGSLPCTLLKYELY</sequence>
<evidence type="ECO:0000256" key="1">
    <source>
        <dbReference type="ARBA" id="ARBA00022603"/>
    </source>
</evidence>